<keyword evidence="2" id="KW-1185">Reference proteome</keyword>
<proteinExistence type="predicted"/>
<protein>
    <submittedName>
        <fullName evidence="1">Uncharacterized protein</fullName>
    </submittedName>
</protein>
<accession>A0A7L4PAV3</accession>
<name>A0A7L4PAV3_9CREN</name>
<organism evidence="1 2">
    <name type="scientific">Pyrobaculum arsenaticum</name>
    <dbReference type="NCBI Taxonomy" id="121277"/>
    <lineage>
        <taxon>Archaea</taxon>
        <taxon>Thermoproteota</taxon>
        <taxon>Thermoprotei</taxon>
        <taxon>Thermoproteales</taxon>
        <taxon>Thermoproteaceae</taxon>
        <taxon>Pyrobaculum</taxon>
    </lineage>
</organism>
<dbReference type="AlphaFoldDB" id="A0A7L4PAV3"/>
<dbReference type="Proteomes" id="UP000554766">
    <property type="component" value="Unassembled WGS sequence"/>
</dbReference>
<evidence type="ECO:0000313" key="2">
    <source>
        <dbReference type="Proteomes" id="UP000554766"/>
    </source>
</evidence>
<reference evidence="1 2" key="1">
    <citation type="journal article" date="2020" name="Nat. Commun.">
        <title>The structures of two archaeal type IV pili illuminate evolutionary relationships.</title>
        <authorList>
            <person name="Wang F."/>
            <person name="Baquero D.P."/>
            <person name="Su Z."/>
            <person name="Beltran L.C."/>
            <person name="Prangishvili D."/>
            <person name="Krupovic M."/>
            <person name="Egelman E.H."/>
        </authorList>
    </citation>
    <scope>NUCLEOTIDE SEQUENCE [LARGE SCALE GENOMIC DNA]</scope>
    <source>
        <strain evidence="1 2">2GA</strain>
    </source>
</reference>
<comment type="caution">
    <text evidence="1">The sequence shown here is derived from an EMBL/GenBank/DDBJ whole genome shotgun (WGS) entry which is preliminary data.</text>
</comment>
<dbReference type="EMBL" id="JAAVJF010000002">
    <property type="protein sequence ID" value="NYR15270.1"/>
    <property type="molecule type" value="Genomic_DNA"/>
</dbReference>
<dbReference type="RefSeq" id="WP_179790457.1">
    <property type="nucleotide sequence ID" value="NZ_JAAVJF010000002.1"/>
</dbReference>
<gene>
    <name evidence="1" type="ORF">HC235_04765</name>
</gene>
<sequence length="198" mass="22414">MSAVLEQVRNRLGAGWEMYWGYPPKGVYLLKEEYLSDPSSLTRQCGRDGLVVVYIVAVAGDFAVVYGRVKPHNVGCPVATFVKEFNRSEVRTAVRALVEYATAVDKIPVFQINPEVLRFAGLCDEYPVVCEEPEAVVKRLENREQEKSERSQAAASRSEWVLGEVLRVLSDLVERDPIYVEVLKKVVENPEKLKECYD</sequence>
<evidence type="ECO:0000313" key="1">
    <source>
        <dbReference type="EMBL" id="NYR15270.1"/>
    </source>
</evidence>